<feature type="transmembrane region" description="Helical" evidence="7">
    <location>
        <begin position="132"/>
        <end position="152"/>
    </location>
</feature>
<dbReference type="GO" id="GO:0005886">
    <property type="term" value="C:plasma membrane"/>
    <property type="evidence" value="ECO:0007669"/>
    <property type="project" value="UniProtKB-SubCell"/>
</dbReference>
<dbReference type="Gene3D" id="1.20.1250.20">
    <property type="entry name" value="MFS general substrate transporter like domains"/>
    <property type="match status" value="1"/>
</dbReference>
<accession>A0A841LYG9</accession>
<feature type="transmembrane region" description="Helical" evidence="7">
    <location>
        <begin position="193"/>
        <end position="211"/>
    </location>
</feature>
<evidence type="ECO:0000256" key="5">
    <source>
        <dbReference type="ARBA" id="ARBA00022989"/>
    </source>
</evidence>
<evidence type="ECO:0000256" key="7">
    <source>
        <dbReference type="SAM" id="Phobius"/>
    </source>
</evidence>
<dbReference type="SUPFAM" id="SSF103473">
    <property type="entry name" value="MFS general substrate transporter"/>
    <property type="match status" value="1"/>
</dbReference>
<keyword evidence="3" id="KW-1003">Cell membrane</keyword>
<dbReference type="PROSITE" id="PS50850">
    <property type="entry name" value="MFS"/>
    <property type="match status" value="1"/>
</dbReference>
<dbReference type="Gene3D" id="1.20.1720.10">
    <property type="entry name" value="Multidrug resistance protein D"/>
    <property type="match status" value="1"/>
</dbReference>
<dbReference type="InterPro" id="IPR004638">
    <property type="entry name" value="EmrB-like"/>
</dbReference>
<evidence type="ECO:0000256" key="1">
    <source>
        <dbReference type="ARBA" id="ARBA00004651"/>
    </source>
</evidence>
<feature type="domain" description="Major facilitator superfamily (MFS) profile" evidence="8">
    <location>
        <begin position="8"/>
        <end position="491"/>
    </location>
</feature>
<comment type="subcellular location">
    <subcellularLocation>
        <location evidence="1">Cell membrane</location>
        <topology evidence="1">Multi-pass membrane protein</topology>
    </subcellularLocation>
</comment>
<keyword evidence="5 7" id="KW-1133">Transmembrane helix</keyword>
<dbReference type="Pfam" id="PF07690">
    <property type="entry name" value="MFS_1"/>
    <property type="match status" value="1"/>
</dbReference>
<feature type="transmembrane region" description="Helical" evidence="7">
    <location>
        <begin position="158"/>
        <end position="181"/>
    </location>
</feature>
<dbReference type="PRINTS" id="PR01036">
    <property type="entry name" value="TCRTETB"/>
</dbReference>
<feature type="transmembrane region" description="Helical" evidence="7">
    <location>
        <begin position="45"/>
        <end position="66"/>
    </location>
</feature>
<dbReference type="AlphaFoldDB" id="A0A841LYG9"/>
<sequence length="494" mass="52002">MTNNRWIVLAVVSCALLLIVIDMTVLYTALPRLTHDLHASASQKLWIINAYPLVVAGLLPGTGTLGDRIGHRTMFLCGLIVFGFASTAAAFAPSANFLIGARIGLAVGAAMMMPATLSIIRITFQDEKERALALGIWSSIAAGGAAVGPVVGGVLLEYFWWGSVFLINVPVVIAAFIVGMIVLEKRGGNKARAWDFIGSVQIMLALIALTFALKELGKPDRDLLLFAGALVIGLIAAVMFVKRQNKRTEPLLDFQLFKNSKFSSGVLTASVASASLIGVELVFTQRLQLVAGYSPLQAGLLILPIPLAAFVAAPLMGFFMNRVGTARALYLSLGMSGVGIVLYLLSYKMETMIWLLPLMIVGFGVGAAMTGASTAIMGNASADKAGMAASIEEVSYELGGSIGVTVMGSLMTAIYSLNLVLPEFAAQNPAHAKAASDSLDGAKLVAETLPADQVSALLDNAYLAFDQSFVVVIAVAAVGVFMTAFGVYRLNKAQ</sequence>
<name>A0A841LYG9_9HYPH</name>
<feature type="transmembrane region" description="Helical" evidence="7">
    <location>
        <begin position="7"/>
        <end position="30"/>
    </location>
</feature>
<feature type="transmembrane region" description="Helical" evidence="7">
    <location>
        <begin position="99"/>
        <end position="120"/>
    </location>
</feature>
<gene>
    <name evidence="9" type="ORF">FHS77_002103</name>
</gene>
<feature type="transmembrane region" description="Helical" evidence="7">
    <location>
        <begin position="352"/>
        <end position="377"/>
    </location>
</feature>
<organism evidence="9 10">
    <name type="scientific">Paenochrobactrum gallinarii</name>
    <dbReference type="NCBI Taxonomy" id="643673"/>
    <lineage>
        <taxon>Bacteria</taxon>
        <taxon>Pseudomonadati</taxon>
        <taxon>Pseudomonadota</taxon>
        <taxon>Alphaproteobacteria</taxon>
        <taxon>Hyphomicrobiales</taxon>
        <taxon>Brucellaceae</taxon>
        <taxon>Paenochrobactrum</taxon>
    </lineage>
</organism>
<feature type="transmembrane region" description="Helical" evidence="7">
    <location>
        <begin position="296"/>
        <end position="316"/>
    </location>
</feature>
<dbReference type="Proteomes" id="UP000555393">
    <property type="component" value="Unassembled WGS sequence"/>
</dbReference>
<dbReference type="InterPro" id="IPR020846">
    <property type="entry name" value="MFS_dom"/>
</dbReference>
<dbReference type="EMBL" id="JACIIU010000009">
    <property type="protein sequence ID" value="MBB6261547.1"/>
    <property type="molecule type" value="Genomic_DNA"/>
</dbReference>
<evidence type="ECO:0000313" key="9">
    <source>
        <dbReference type="EMBL" id="MBB6261547.1"/>
    </source>
</evidence>
<feature type="transmembrane region" description="Helical" evidence="7">
    <location>
        <begin position="398"/>
        <end position="417"/>
    </location>
</feature>
<reference evidence="9 10" key="1">
    <citation type="submission" date="2020-08" db="EMBL/GenBank/DDBJ databases">
        <title>Genomic Encyclopedia of Type Strains, Phase IV (KMG-IV): sequencing the most valuable type-strain genomes for metagenomic binning, comparative biology and taxonomic classification.</title>
        <authorList>
            <person name="Goeker M."/>
        </authorList>
    </citation>
    <scope>NUCLEOTIDE SEQUENCE [LARGE SCALE GENOMIC DNA]</scope>
    <source>
        <strain evidence="9 10">DSM 22336</strain>
    </source>
</reference>
<keyword evidence="2" id="KW-0813">Transport</keyword>
<keyword evidence="10" id="KW-1185">Reference proteome</keyword>
<evidence type="ECO:0000313" key="10">
    <source>
        <dbReference type="Proteomes" id="UP000555393"/>
    </source>
</evidence>
<dbReference type="NCBIfam" id="TIGR00711">
    <property type="entry name" value="efflux_EmrB"/>
    <property type="match status" value="1"/>
</dbReference>
<evidence type="ECO:0000256" key="3">
    <source>
        <dbReference type="ARBA" id="ARBA00022475"/>
    </source>
</evidence>
<comment type="caution">
    <text evidence="9">The sequence shown here is derived from an EMBL/GenBank/DDBJ whole genome shotgun (WGS) entry which is preliminary data.</text>
</comment>
<proteinExistence type="predicted"/>
<dbReference type="InterPro" id="IPR011701">
    <property type="entry name" value="MFS"/>
</dbReference>
<feature type="transmembrane region" description="Helical" evidence="7">
    <location>
        <begin position="262"/>
        <end position="284"/>
    </location>
</feature>
<evidence type="ECO:0000256" key="6">
    <source>
        <dbReference type="ARBA" id="ARBA00023136"/>
    </source>
</evidence>
<keyword evidence="4 7" id="KW-0812">Transmembrane</keyword>
<protein>
    <submittedName>
        <fullName evidence="9">DHA2 family multidrug resistance protein-like MFS transporter</fullName>
    </submittedName>
</protein>
<evidence type="ECO:0000256" key="4">
    <source>
        <dbReference type="ARBA" id="ARBA00022692"/>
    </source>
</evidence>
<feature type="transmembrane region" description="Helical" evidence="7">
    <location>
        <begin position="73"/>
        <end position="93"/>
    </location>
</feature>
<keyword evidence="6 7" id="KW-0472">Membrane</keyword>
<feature type="transmembrane region" description="Helical" evidence="7">
    <location>
        <begin position="223"/>
        <end position="241"/>
    </location>
</feature>
<evidence type="ECO:0000259" key="8">
    <source>
        <dbReference type="PROSITE" id="PS50850"/>
    </source>
</evidence>
<dbReference type="PANTHER" id="PTHR42718">
    <property type="entry name" value="MAJOR FACILITATOR SUPERFAMILY MULTIDRUG TRANSPORTER MFSC"/>
    <property type="match status" value="1"/>
</dbReference>
<dbReference type="InterPro" id="IPR036259">
    <property type="entry name" value="MFS_trans_sf"/>
</dbReference>
<dbReference type="GO" id="GO:0022857">
    <property type="term" value="F:transmembrane transporter activity"/>
    <property type="evidence" value="ECO:0007669"/>
    <property type="project" value="InterPro"/>
</dbReference>
<feature type="transmembrane region" description="Helical" evidence="7">
    <location>
        <begin position="328"/>
        <end position="346"/>
    </location>
</feature>
<dbReference type="RefSeq" id="WP_184223009.1">
    <property type="nucleotide sequence ID" value="NZ_JACIIU010000009.1"/>
</dbReference>
<evidence type="ECO:0000256" key="2">
    <source>
        <dbReference type="ARBA" id="ARBA00022448"/>
    </source>
</evidence>
<dbReference type="PANTHER" id="PTHR42718:SF47">
    <property type="entry name" value="METHYL VIOLOGEN RESISTANCE PROTEIN SMVA"/>
    <property type="match status" value="1"/>
</dbReference>
<dbReference type="CDD" id="cd17321">
    <property type="entry name" value="MFS_MMR_MDR_like"/>
    <property type="match status" value="1"/>
</dbReference>
<feature type="transmembrane region" description="Helical" evidence="7">
    <location>
        <begin position="468"/>
        <end position="488"/>
    </location>
</feature>